<dbReference type="Gene3D" id="1.20.1440.200">
    <property type="match status" value="1"/>
</dbReference>
<evidence type="ECO:0000313" key="10">
    <source>
        <dbReference type="Proteomes" id="UP000818624"/>
    </source>
</evidence>
<keyword evidence="3 5" id="KW-0967">Endosome</keyword>
<dbReference type="InterPro" id="IPR037202">
    <property type="entry name" value="ESCRT_assembly_dom"/>
</dbReference>
<protein>
    <recommendedName>
        <fullName evidence="5">Vacuolar protein sorting-associated protein 28</fullName>
    </recommendedName>
    <alternativeName>
        <fullName evidence="5">ESCRT-I complex subunit VPS28</fullName>
    </alternativeName>
</protein>
<name>A0ABY8ELI1_MALFU</name>
<dbReference type="InterPro" id="IPR017898">
    <property type="entry name" value="VPS28_N"/>
</dbReference>
<accession>A0ABY8ELI1</accession>
<dbReference type="PANTHER" id="PTHR12937:SF0">
    <property type="entry name" value="VACUOLAR PROTEIN SORTING-ASSOCIATED PROTEIN 28 HOMOLOG"/>
    <property type="match status" value="1"/>
</dbReference>
<dbReference type="EMBL" id="CP046234">
    <property type="protein sequence ID" value="WFD45662.1"/>
    <property type="molecule type" value="Genomic_DNA"/>
</dbReference>
<dbReference type="InterPro" id="IPR037206">
    <property type="entry name" value="VPS28_C_sf"/>
</dbReference>
<reference evidence="9 10" key="1">
    <citation type="journal article" date="2020" name="Elife">
        <title>Loss of centromere function drives karyotype evolution in closely related Malassezia species.</title>
        <authorList>
            <person name="Sankaranarayanan S.R."/>
            <person name="Ianiri G."/>
            <person name="Coelho M.A."/>
            <person name="Reza M.H."/>
            <person name="Thimmappa B.C."/>
            <person name="Ganguly P."/>
            <person name="Vadnala R.N."/>
            <person name="Sun S."/>
            <person name="Siddharthan R."/>
            <person name="Tellgren-Roth C."/>
            <person name="Dawson T.L."/>
            <person name="Heitman J."/>
            <person name="Sanyal K."/>
        </authorList>
    </citation>
    <scope>NUCLEOTIDE SEQUENCE [LARGE SCALE GENOMIC DNA]</scope>
    <source>
        <strain evidence="9">CBS14141</strain>
    </source>
</reference>
<keyword evidence="2 5" id="KW-0813">Transport</keyword>
<evidence type="ECO:0000256" key="6">
    <source>
        <dbReference type="PROSITE-ProRule" id="PRU00642"/>
    </source>
</evidence>
<dbReference type="Pfam" id="PF03997">
    <property type="entry name" value="VPS28"/>
    <property type="match status" value="1"/>
</dbReference>
<dbReference type="SUPFAM" id="SSF140427">
    <property type="entry name" value="VPS28 C-terminal domain-like"/>
    <property type="match status" value="1"/>
</dbReference>
<dbReference type="PIRSF" id="PIRSF017535">
    <property type="entry name" value="VPS28"/>
    <property type="match status" value="1"/>
</dbReference>
<dbReference type="PANTHER" id="PTHR12937">
    <property type="entry name" value="VACUOLAR PROTEIN SORTING 28, ISOFORM 2 VPS28"/>
    <property type="match status" value="1"/>
</dbReference>
<feature type="domain" description="VPS28 N-terminal" evidence="8">
    <location>
        <begin position="1"/>
        <end position="88"/>
    </location>
</feature>
<comment type="similarity">
    <text evidence="5 6">Belongs to the VPS28 family.</text>
</comment>
<dbReference type="PROSITE" id="PS51313">
    <property type="entry name" value="VPS28_N"/>
    <property type="match status" value="1"/>
</dbReference>
<proteinExistence type="inferred from homology"/>
<keyword evidence="10" id="KW-1185">Reference proteome</keyword>
<evidence type="ECO:0000259" key="8">
    <source>
        <dbReference type="PROSITE" id="PS51313"/>
    </source>
</evidence>
<dbReference type="InterPro" id="IPR038358">
    <property type="entry name" value="VPS28_N_sf"/>
</dbReference>
<feature type="domain" description="VPS28 C-terminal" evidence="7">
    <location>
        <begin position="97"/>
        <end position="191"/>
    </location>
</feature>
<dbReference type="Gene3D" id="1.20.120.1130">
    <property type="match status" value="1"/>
</dbReference>
<evidence type="ECO:0000256" key="2">
    <source>
        <dbReference type="ARBA" id="ARBA00022448"/>
    </source>
</evidence>
<sequence>MATLFSLISCLDYLERAYVRGAVQEEAYTPACTRLLAQYKTVIKLITDADKPAPFRFADVGAFMRHYDMDYPAAAHRLSLGVPATVEHASGDAPNATQAQVVAETTQYFITLMDALKLKMRAKDQLHPLLSDLLTAYTKAGTDTSETRAKLVHWLITLNQLTASEEMSETDAREMLFDIEHAYSMWFQSLQGT</sequence>
<organism evidence="9 10">
    <name type="scientific">Malassezia furfur</name>
    <name type="common">Pityriasis versicolor infection agent</name>
    <name type="synonym">Pityrosporum furfur</name>
    <dbReference type="NCBI Taxonomy" id="55194"/>
    <lineage>
        <taxon>Eukaryota</taxon>
        <taxon>Fungi</taxon>
        <taxon>Dikarya</taxon>
        <taxon>Basidiomycota</taxon>
        <taxon>Ustilaginomycotina</taxon>
        <taxon>Malasseziomycetes</taxon>
        <taxon>Malasseziales</taxon>
        <taxon>Malasseziaceae</taxon>
        <taxon>Malassezia</taxon>
    </lineage>
</organism>
<gene>
    <name evidence="9" type="primary">VPS28</name>
    <name evidence="9" type="ORF">GLX27_000284</name>
</gene>
<evidence type="ECO:0000256" key="1">
    <source>
        <dbReference type="ARBA" id="ARBA00004177"/>
    </source>
</evidence>
<evidence type="ECO:0000256" key="5">
    <source>
        <dbReference type="PIRNR" id="PIRNR017535"/>
    </source>
</evidence>
<evidence type="ECO:0000256" key="3">
    <source>
        <dbReference type="ARBA" id="ARBA00022753"/>
    </source>
</evidence>
<keyword evidence="4 5" id="KW-0653">Protein transport</keyword>
<comment type="function">
    <text evidence="5">Component of the ESCRT-I complex (endosomal sorting complex required for transport I), a regulator of vesicular trafficking process.</text>
</comment>
<evidence type="ECO:0000313" key="9">
    <source>
        <dbReference type="EMBL" id="WFD45662.1"/>
    </source>
</evidence>
<dbReference type="Proteomes" id="UP000818624">
    <property type="component" value="Chromosome 1"/>
</dbReference>
<evidence type="ECO:0000259" key="7">
    <source>
        <dbReference type="PROSITE" id="PS51310"/>
    </source>
</evidence>
<evidence type="ECO:0000256" key="4">
    <source>
        <dbReference type="ARBA" id="ARBA00022927"/>
    </source>
</evidence>
<dbReference type="PROSITE" id="PS51310">
    <property type="entry name" value="VPS28_C"/>
    <property type="match status" value="1"/>
</dbReference>
<dbReference type="InterPro" id="IPR007143">
    <property type="entry name" value="Vps28"/>
</dbReference>
<dbReference type="InterPro" id="IPR017899">
    <property type="entry name" value="VPS28_C"/>
</dbReference>
<comment type="subcellular location">
    <subcellularLocation>
        <location evidence="1">Endosome</location>
    </subcellularLocation>
</comment>
<dbReference type="SUPFAM" id="SSF140111">
    <property type="entry name" value="Endosomal sorting complex assembly domain"/>
    <property type="match status" value="1"/>
</dbReference>